<dbReference type="InterPro" id="IPR015943">
    <property type="entry name" value="WD40/YVTN_repeat-like_dom_sf"/>
</dbReference>
<dbReference type="Gene3D" id="2.130.10.10">
    <property type="entry name" value="YVTN repeat-like/Quinoprotein amine dehydrogenase"/>
    <property type="match status" value="2"/>
</dbReference>
<dbReference type="PANTHER" id="PTHR13950:SF9">
    <property type="entry name" value="RABCONNECTIN-3A"/>
    <property type="match status" value="1"/>
</dbReference>
<feature type="repeat" description="WD" evidence="1">
    <location>
        <begin position="1597"/>
        <end position="1622"/>
    </location>
</feature>
<reference evidence="4 5" key="1">
    <citation type="submission" date="2013-11" db="EMBL/GenBank/DDBJ databases">
        <title>Genome sequencing of Stegodyphus mimosarum.</title>
        <authorList>
            <person name="Bechsgaard J."/>
        </authorList>
    </citation>
    <scope>NUCLEOTIDE SEQUENCE [LARGE SCALE GENOMIC DNA]</scope>
</reference>
<gene>
    <name evidence="4" type="ORF">X975_08688</name>
</gene>
<evidence type="ECO:0000313" key="5">
    <source>
        <dbReference type="Proteomes" id="UP000054359"/>
    </source>
</evidence>
<dbReference type="InterPro" id="IPR022033">
    <property type="entry name" value="Rav1p_C"/>
</dbReference>
<protein>
    <submittedName>
        <fullName evidence="4">DmX-like protein 2</fullName>
    </submittedName>
</protein>
<dbReference type="InterPro" id="IPR052208">
    <property type="entry name" value="DmX-like/RAVE_component"/>
</dbReference>
<evidence type="ECO:0000313" key="4">
    <source>
        <dbReference type="EMBL" id="KFM72487.1"/>
    </source>
</evidence>
<dbReference type="Pfam" id="PF12234">
    <property type="entry name" value="Rav1p_C"/>
    <property type="match status" value="1"/>
</dbReference>
<evidence type="ECO:0000259" key="3">
    <source>
        <dbReference type="Pfam" id="PF12234"/>
    </source>
</evidence>
<dbReference type="Proteomes" id="UP000054359">
    <property type="component" value="Unassembled WGS sequence"/>
</dbReference>
<dbReference type="OMA" id="QTIYRWV"/>
<keyword evidence="1" id="KW-0853">WD repeat</keyword>
<feature type="non-terminal residue" evidence="4">
    <location>
        <position position="1792"/>
    </location>
</feature>
<dbReference type="InterPro" id="IPR036322">
    <property type="entry name" value="WD40_repeat_dom_sf"/>
</dbReference>
<dbReference type="Pfam" id="PF00400">
    <property type="entry name" value="WD40"/>
    <property type="match status" value="3"/>
</dbReference>
<feature type="region of interest" description="Disordered" evidence="2">
    <location>
        <begin position="1163"/>
        <end position="1182"/>
    </location>
</feature>
<evidence type="ECO:0000256" key="1">
    <source>
        <dbReference type="PROSITE-ProRule" id="PRU00221"/>
    </source>
</evidence>
<feature type="domain" description="RAVE complex protein Rav1 C-terminal" evidence="3">
    <location>
        <begin position="263"/>
        <end position="501"/>
    </location>
</feature>
<dbReference type="SUPFAM" id="SSF50978">
    <property type="entry name" value="WD40 repeat-like"/>
    <property type="match status" value="1"/>
</dbReference>
<dbReference type="GO" id="GO:0043291">
    <property type="term" value="C:RAVE complex"/>
    <property type="evidence" value="ECO:0007669"/>
    <property type="project" value="TreeGrafter"/>
</dbReference>
<dbReference type="GO" id="GO:0007035">
    <property type="term" value="P:vacuolar acidification"/>
    <property type="evidence" value="ECO:0007669"/>
    <property type="project" value="TreeGrafter"/>
</dbReference>
<dbReference type="OrthoDB" id="6428009at2759"/>
<dbReference type="SMART" id="SM00320">
    <property type="entry name" value="WD40"/>
    <property type="match status" value="4"/>
</dbReference>
<name>A0A087U548_STEMI</name>
<dbReference type="EMBL" id="KK118223">
    <property type="protein sequence ID" value="KFM72487.1"/>
    <property type="molecule type" value="Genomic_DNA"/>
</dbReference>
<organism evidence="4 5">
    <name type="scientific">Stegodyphus mimosarum</name>
    <name type="common">African social velvet spider</name>
    <dbReference type="NCBI Taxonomy" id="407821"/>
    <lineage>
        <taxon>Eukaryota</taxon>
        <taxon>Metazoa</taxon>
        <taxon>Ecdysozoa</taxon>
        <taxon>Arthropoda</taxon>
        <taxon>Chelicerata</taxon>
        <taxon>Arachnida</taxon>
        <taxon>Araneae</taxon>
        <taxon>Araneomorphae</taxon>
        <taxon>Entelegynae</taxon>
        <taxon>Eresoidea</taxon>
        <taxon>Eresidae</taxon>
        <taxon>Stegodyphus</taxon>
    </lineage>
</organism>
<feature type="region of interest" description="Disordered" evidence="2">
    <location>
        <begin position="1535"/>
        <end position="1562"/>
    </location>
</feature>
<proteinExistence type="predicted"/>
<sequence>MPDFGLFEASRLACPVLPQYHPKQLMELLGFGKLRRVKAILSHLVRCLSGTENIKKTYLQVPESAGNDNEGEGSRTWSRTRAMSLAASTSPLPHSPNDQRGSISVFPEEVTLDYVEIQSIPPLPLFTLLATDKETHMQPSPTSHEDESLDQDYTGLFDITTSVEDSLDDILHNKSSGESKKERPSFSVNEKKIHLSNFSPNQASLLTRFLTHSHLPGLSSLDQMHLLALADTVASFNTALVDRFSADPALSKDAKSSVEGLNVTVTTDSLDDCGLRFLLAMRHYTYLLRCLPLGQRAQLQNQGLGSHSLVWAFHSETQEELLQLVPCTQKGNLKWSELRELGVGWWVRSNTVLRRLMEKVAKAAFQVKSDPMDAALYYLAMKKKTLLWGLFRSVQDSKMTAFFQNNFTQDKWKKSAQKNAYVLMGKQRFEHAAAFFLLGGDLKVAVEIILNHLNDLQLAMVVIRLYEGEMETVTPSLRRLLFLEVLGCEEDGSNYVPSKAYPDPFIRCMARWILQDYCGSLTTLLQTDVGYSHPKAAEIENAHDRMSANPSVFNFYLFLRMHPLVVLRQRAQNLSEMRKSKAIGRQETQNENFDPDELTYEDTITPLERRLFFTTAHAHFRAGCPALALEVLSRLPNKVLTDGPMSPDDAVFDFANVLNNKDDSIATGTLGDAATSLTNTASKKANSIDWSQPVAANTSGSASDFDWSQPVTATVQSSSDFDWGAPVSQPNEIELDLDLNLNDSGSETSEDGIKIKTPEAPKEDVKKTTELKSVAIDIMAQQLKFIACLKIMMEELSTLATGYEVDGGQLRYQLYIWLEKSVAALKDLCHYGCTNSQDASQSATESMAVEGSPPSSAHWDSAVDFQNQRPSLHEILLADKMDFEAKLQRASRRKHWLKANEALLRTLLSYCSLHGAHGGGLSAVRMELILLLHELQQERSRQQLLSPLPFPTTLPLLAASVAGQKTVVADPIRHLQSLVHDILLTIIDMTEPPTVTSSSYAHVIVLRDLSTSLSACIYESLCDSDNFVVKQGGPRGLSMEELISSGVVYQNSHLLAGHISRARHHSGDEEMMPTTPPNRWPGVASLRALLAQDKDEDSPRLHTLLCEAFVSVYLSQLIHALCTCDCHVLYRLVGQSFTKESFALLFGGGIKVLLHMSSGPSLENSISPGSLERETSSETSSSLLDSLSRQRIKFHMRLLGQLPTQTTRPAMKEDKPTYREQFVPPKMSMVSLFMSKAELPQEWQALDYDSNASLPSDEDEVEEEGEIDDVFGESINNAQVSSSRKKITSDSGLDQLDPSSYTWGILRYAVVKIALRHIGTFLTVAGLEMQELPLISPLIQAVLKCLEMWLKDLKQYMDSFDGPPPNYIPGCSISSSHTGPAVLRYSALLELHNTPFRSNHRAVLPIKRLWNFLVRQEHVQDIFIRYIYRRKPNVTKEEDQGTEPKEGGANSFDTVRIIHKDQDTINTFCICQEKPGIISLATPKEIQELDISVLLQPVPWLEDNEEYDALNLLRPADSLPPTDYLVIQHPRDALNANLSSTGSTPTGSGPTSGGSHSSKNMKGLNFPGCTNPQFCQLVLERSRYMLKPLKRHKIDGVRKLAAHPRLNVYLSGSQDGSVNLWEWNHETAISCLRQPGTFAKVTRILFNLQGNKFGITDGDGIISLWQVGLGSSVNKPFFSTQCHTKQANDFAFLSSSSLIATAGHSTDNRNVCLWDTLLPQGKSLITSFQCHENGCSAILFASQNHILISAGKKGDICIFDVRQRQLRHKFQAHESPIKCLALDPGEEFFATG</sequence>
<evidence type="ECO:0000256" key="2">
    <source>
        <dbReference type="SAM" id="MobiDB-lite"/>
    </source>
</evidence>
<dbReference type="PANTHER" id="PTHR13950">
    <property type="entry name" value="RABCONNECTIN-RELATED"/>
    <property type="match status" value="1"/>
</dbReference>
<feature type="compositionally biased region" description="Low complexity" evidence="2">
    <location>
        <begin position="1539"/>
        <end position="1558"/>
    </location>
</feature>
<accession>A0A087U548</accession>
<dbReference type="STRING" id="407821.A0A087U548"/>
<dbReference type="PROSITE" id="PS50082">
    <property type="entry name" value="WD_REPEATS_2"/>
    <property type="match status" value="1"/>
</dbReference>
<dbReference type="InterPro" id="IPR001680">
    <property type="entry name" value="WD40_rpt"/>
</dbReference>
<keyword evidence="5" id="KW-1185">Reference proteome</keyword>